<feature type="transmembrane region" description="Helical" evidence="8">
    <location>
        <begin position="6"/>
        <end position="29"/>
    </location>
</feature>
<evidence type="ECO:0000256" key="3">
    <source>
        <dbReference type="ARBA" id="ARBA00022676"/>
    </source>
</evidence>
<sequence>MYFRKITIGLIIILSFFLIELFTLSDYGINWDEPAHYMRGQAYLYYLLTGKENYKELLRVKSHYEKSSFYEIPKDVEYEDTSQFRRSIYQYDREDKVRYTYHYYAQFDGGHPPINGILASLSNHIFYQKLGWLDDIQSYHLFIIVTSTVLVGSIFFFVTQYFGLFSGVIASLSLILYPLFFSESHFNIKDPVETTFFTLTLFTFFKGITSNSWKWILASAAFTGLALGTKLNIIFISLILGPWLLLYKWNKIKKMKWPFTKGVSISLFLLPIISFLIFYLSWPFLWQDFKNVLSILSYYQDIGSRLYQPTDYILFRAINTYAWKWVLFITPLSTLLLFILGIIYTINSGFKEKTKLSLLILFWFLVPLLRVSTPTAGIYGGVRQVMEYIPAMAILTGIGAIQGIRYLFKIIKLKPESLKKIKWILLIIFVPITIKIVSIHPNENVYFNPLIGGLSGARERNFADWGVTLGSPYKQGVDWLNNNTEKDANLTLVRGYTQNVPRISLRKDINFSDHYFSGKEKKGEYLMEVTDYNWLLTIPTDKRLYIESLDPVHEVKVDGVPILTIWKNDKIHSKN</sequence>
<feature type="transmembrane region" description="Helical" evidence="8">
    <location>
        <begin position="267"/>
        <end position="286"/>
    </location>
</feature>
<reference evidence="10 11" key="1">
    <citation type="submission" date="2017-09" db="EMBL/GenBank/DDBJ databases">
        <title>Depth-based differentiation of microbial function through sediment-hosted aquifers and enrichment of novel symbionts in the deep terrestrial subsurface.</title>
        <authorList>
            <person name="Probst A.J."/>
            <person name="Ladd B."/>
            <person name="Jarett J.K."/>
            <person name="Geller-Mcgrath D.E."/>
            <person name="Sieber C.M."/>
            <person name="Emerson J.B."/>
            <person name="Anantharaman K."/>
            <person name="Thomas B.C."/>
            <person name="Malmstrom R."/>
            <person name="Stieglmeier M."/>
            <person name="Klingl A."/>
            <person name="Woyke T."/>
            <person name="Ryan C.M."/>
            <person name="Banfield J.F."/>
        </authorList>
    </citation>
    <scope>NUCLEOTIDE SEQUENCE [LARGE SCALE GENOMIC DNA]</scope>
    <source>
        <strain evidence="10">CG22_combo_CG10-13_8_21_14_all_38_20</strain>
    </source>
</reference>
<gene>
    <name evidence="10" type="ORF">COW99_01800</name>
</gene>
<evidence type="ECO:0000256" key="4">
    <source>
        <dbReference type="ARBA" id="ARBA00022679"/>
    </source>
</evidence>
<dbReference type="PANTHER" id="PTHR33908:SF11">
    <property type="entry name" value="MEMBRANE PROTEIN"/>
    <property type="match status" value="1"/>
</dbReference>
<evidence type="ECO:0000313" key="10">
    <source>
        <dbReference type="EMBL" id="PIP61939.1"/>
    </source>
</evidence>
<evidence type="ECO:0000256" key="7">
    <source>
        <dbReference type="ARBA" id="ARBA00023136"/>
    </source>
</evidence>
<dbReference type="Pfam" id="PF13231">
    <property type="entry name" value="PMT_2"/>
    <property type="match status" value="1"/>
</dbReference>
<keyword evidence="3" id="KW-0328">Glycosyltransferase</keyword>
<evidence type="ECO:0000256" key="2">
    <source>
        <dbReference type="ARBA" id="ARBA00022475"/>
    </source>
</evidence>
<dbReference type="AlphaFoldDB" id="A0A2H0BWL3"/>
<feature type="transmembrane region" description="Helical" evidence="8">
    <location>
        <begin position="325"/>
        <end position="346"/>
    </location>
</feature>
<evidence type="ECO:0000256" key="1">
    <source>
        <dbReference type="ARBA" id="ARBA00004651"/>
    </source>
</evidence>
<evidence type="ECO:0000256" key="8">
    <source>
        <dbReference type="SAM" id="Phobius"/>
    </source>
</evidence>
<keyword evidence="5 8" id="KW-0812">Transmembrane</keyword>
<keyword evidence="7 8" id="KW-0472">Membrane</keyword>
<dbReference type="InterPro" id="IPR038731">
    <property type="entry name" value="RgtA/B/C-like"/>
</dbReference>
<feature type="transmembrane region" description="Helical" evidence="8">
    <location>
        <begin position="420"/>
        <end position="439"/>
    </location>
</feature>
<dbReference type="Proteomes" id="UP000231246">
    <property type="component" value="Unassembled WGS sequence"/>
</dbReference>
<feature type="transmembrane region" description="Helical" evidence="8">
    <location>
        <begin position="358"/>
        <end position="382"/>
    </location>
</feature>
<dbReference type="EMBL" id="PCTA01000010">
    <property type="protein sequence ID" value="PIP61939.1"/>
    <property type="molecule type" value="Genomic_DNA"/>
</dbReference>
<organism evidence="10 11">
    <name type="scientific">Candidatus Roizmanbacteria bacterium CG22_combo_CG10-13_8_21_14_all_38_20</name>
    <dbReference type="NCBI Taxonomy" id="1974862"/>
    <lineage>
        <taxon>Bacteria</taxon>
        <taxon>Candidatus Roizmaniibacteriota</taxon>
    </lineage>
</organism>
<evidence type="ECO:0000259" key="9">
    <source>
        <dbReference type="Pfam" id="PF13231"/>
    </source>
</evidence>
<dbReference type="InterPro" id="IPR050297">
    <property type="entry name" value="LipidA_mod_glycosyltrf_83"/>
</dbReference>
<dbReference type="PANTHER" id="PTHR33908">
    <property type="entry name" value="MANNOSYLTRANSFERASE YKCB-RELATED"/>
    <property type="match status" value="1"/>
</dbReference>
<accession>A0A2H0BWL3</accession>
<evidence type="ECO:0000256" key="5">
    <source>
        <dbReference type="ARBA" id="ARBA00022692"/>
    </source>
</evidence>
<feature type="transmembrane region" description="Helical" evidence="8">
    <location>
        <begin position="388"/>
        <end position="408"/>
    </location>
</feature>
<protein>
    <recommendedName>
        <fullName evidence="9">Glycosyltransferase RgtA/B/C/D-like domain-containing protein</fullName>
    </recommendedName>
</protein>
<name>A0A2H0BWL3_9BACT</name>
<comment type="caution">
    <text evidence="10">The sequence shown here is derived from an EMBL/GenBank/DDBJ whole genome shotgun (WGS) entry which is preliminary data.</text>
</comment>
<evidence type="ECO:0000256" key="6">
    <source>
        <dbReference type="ARBA" id="ARBA00022989"/>
    </source>
</evidence>
<keyword evidence="6 8" id="KW-1133">Transmembrane helix</keyword>
<dbReference type="GO" id="GO:0016763">
    <property type="term" value="F:pentosyltransferase activity"/>
    <property type="evidence" value="ECO:0007669"/>
    <property type="project" value="TreeGrafter"/>
</dbReference>
<dbReference type="GO" id="GO:0009103">
    <property type="term" value="P:lipopolysaccharide biosynthetic process"/>
    <property type="evidence" value="ECO:0007669"/>
    <property type="project" value="UniProtKB-ARBA"/>
</dbReference>
<feature type="transmembrane region" description="Helical" evidence="8">
    <location>
        <begin position="139"/>
        <end position="158"/>
    </location>
</feature>
<feature type="transmembrane region" description="Helical" evidence="8">
    <location>
        <begin position="215"/>
        <end position="246"/>
    </location>
</feature>
<comment type="subcellular location">
    <subcellularLocation>
        <location evidence="1">Cell membrane</location>
        <topology evidence="1">Multi-pass membrane protein</topology>
    </subcellularLocation>
</comment>
<dbReference type="GO" id="GO:0005886">
    <property type="term" value="C:plasma membrane"/>
    <property type="evidence" value="ECO:0007669"/>
    <property type="project" value="UniProtKB-SubCell"/>
</dbReference>
<proteinExistence type="predicted"/>
<feature type="domain" description="Glycosyltransferase RgtA/B/C/D-like" evidence="9">
    <location>
        <begin position="111"/>
        <end position="272"/>
    </location>
</feature>
<keyword evidence="4" id="KW-0808">Transferase</keyword>
<keyword evidence="2" id="KW-1003">Cell membrane</keyword>
<feature type="transmembrane region" description="Helical" evidence="8">
    <location>
        <begin position="164"/>
        <end position="180"/>
    </location>
</feature>
<evidence type="ECO:0000313" key="11">
    <source>
        <dbReference type="Proteomes" id="UP000231246"/>
    </source>
</evidence>